<proteinExistence type="predicted"/>
<comment type="caution">
    <text evidence="1">The sequence shown here is derived from an EMBL/GenBank/DDBJ whole genome shotgun (WGS) entry which is preliminary data.</text>
</comment>
<gene>
    <name evidence="1" type="ORF">BV22DRAFT_1107677</name>
</gene>
<keyword evidence="2" id="KW-1185">Reference proteome</keyword>
<evidence type="ECO:0000313" key="2">
    <source>
        <dbReference type="Proteomes" id="UP000790709"/>
    </source>
</evidence>
<name>A0ACB8B4S4_9AGAM</name>
<dbReference type="Proteomes" id="UP000790709">
    <property type="component" value="Unassembled WGS sequence"/>
</dbReference>
<evidence type="ECO:0000313" key="1">
    <source>
        <dbReference type="EMBL" id="KAH7920424.1"/>
    </source>
</evidence>
<reference evidence="1" key="1">
    <citation type="journal article" date="2021" name="New Phytol.">
        <title>Evolutionary innovations through gain and loss of genes in the ectomycorrhizal Boletales.</title>
        <authorList>
            <person name="Wu G."/>
            <person name="Miyauchi S."/>
            <person name="Morin E."/>
            <person name="Kuo A."/>
            <person name="Drula E."/>
            <person name="Varga T."/>
            <person name="Kohler A."/>
            <person name="Feng B."/>
            <person name="Cao Y."/>
            <person name="Lipzen A."/>
            <person name="Daum C."/>
            <person name="Hundley H."/>
            <person name="Pangilinan J."/>
            <person name="Johnson J."/>
            <person name="Barry K."/>
            <person name="LaButti K."/>
            <person name="Ng V."/>
            <person name="Ahrendt S."/>
            <person name="Min B."/>
            <person name="Choi I.G."/>
            <person name="Park H."/>
            <person name="Plett J.M."/>
            <person name="Magnuson J."/>
            <person name="Spatafora J.W."/>
            <person name="Nagy L.G."/>
            <person name="Henrissat B."/>
            <person name="Grigoriev I.V."/>
            <person name="Yang Z.L."/>
            <person name="Xu J."/>
            <person name="Martin F.M."/>
        </authorList>
    </citation>
    <scope>NUCLEOTIDE SEQUENCE</scope>
    <source>
        <strain evidence="1">KUC20120723A-06</strain>
    </source>
</reference>
<accession>A0ACB8B4S4</accession>
<dbReference type="EMBL" id="MU266581">
    <property type="protein sequence ID" value="KAH7920424.1"/>
    <property type="molecule type" value="Genomic_DNA"/>
</dbReference>
<sequence>MSANFTSAAGELLSRAQEFDPQVLLRGNTGIGPYDYVPTRSVGIAFTTLFAISTVAHIVQSVRFRLWWLLPTAVFCGVSELVGWSARLYSSGAPRALIPFEIQISATITGPTPLIAANFVILEYIIKTLGPRYSRLTPKMYTIIFCSCDAISLTIQGVGGATAAIAAGNGKDPTTGGSIMLIGIVIQMVAISAFVLCAGEFFYRYANDKPLRKAADDFEKHSAISEYARGMDPRMKIMIYAMAFTTTCLFIRAVYRTIELTDGWNGRIIATQIYFNVLDGGMVTLAIYTLNIFHPGYLILPLQRASKYYRNSSPDYINGV</sequence>
<organism evidence="1 2">
    <name type="scientific">Leucogyrophana mollusca</name>
    <dbReference type="NCBI Taxonomy" id="85980"/>
    <lineage>
        <taxon>Eukaryota</taxon>
        <taxon>Fungi</taxon>
        <taxon>Dikarya</taxon>
        <taxon>Basidiomycota</taxon>
        <taxon>Agaricomycotina</taxon>
        <taxon>Agaricomycetes</taxon>
        <taxon>Agaricomycetidae</taxon>
        <taxon>Boletales</taxon>
        <taxon>Boletales incertae sedis</taxon>
        <taxon>Leucogyrophana</taxon>
    </lineage>
</organism>
<protein>
    <submittedName>
        <fullName evidence="1">RTA1-domain-containing protein</fullName>
    </submittedName>
</protein>